<sequence>MFLALFGISWSMPFNIRDAYTSWSSMEVRKSIRKIWIMTPDCIFWVIWNERNRRYFDGVLTPNCKLKASCLVNLFSWANFSPVNNLDHYLDFVSSLAR</sequence>
<gene>
    <name evidence="1" type="ORF">MTR67_002281</name>
</gene>
<organism evidence="1 2">
    <name type="scientific">Solanum verrucosum</name>
    <dbReference type="NCBI Taxonomy" id="315347"/>
    <lineage>
        <taxon>Eukaryota</taxon>
        <taxon>Viridiplantae</taxon>
        <taxon>Streptophyta</taxon>
        <taxon>Embryophyta</taxon>
        <taxon>Tracheophyta</taxon>
        <taxon>Spermatophyta</taxon>
        <taxon>Magnoliopsida</taxon>
        <taxon>eudicotyledons</taxon>
        <taxon>Gunneridae</taxon>
        <taxon>Pentapetalae</taxon>
        <taxon>asterids</taxon>
        <taxon>lamiids</taxon>
        <taxon>Solanales</taxon>
        <taxon>Solanaceae</taxon>
        <taxon>Solanoideae</taxon>
        <taxon>Solaneae</taxon>
        <taxon>Solanum</taxon>
    </lineage>
</organism>
<dbReference type="Proteomes" id="UP001234989">
    <property type="component" value="Chromosome 1"/>
</dbReference>
<accession>A0AAF0PQL5</accession>
<reference evidence="1" key="1">
    <citation type="submission" date="2023-08" db="EMBL/GenBank/DDBJ databases">
        <title>A de novo genome assembly of Solanum verrucosum Schlechtendal, a Mexican diploid species geographically isolated from the other diploid A-genome species in potato relatives.</title>
        <authorList>
            <person name="Hosaka K."/>
        </authorList>
    </citation>
    <scope>NUCLEOTIDE SEQUENCE</scope>
    <source>
        <tissue evidence="1">Young leaves</tissue>
    </source>
</reference>
<evidence type="ECO:0000313" key="1">
    <source>
        <dbReference type="EMBL" id="WMV08896.1"/>
    </source>
</evidence>
<keyword evidence="2" id="KW-1185">Reference proteome</keyword>
<proteinExistence type="predicted"/>
<name>A0AAF0PQL5_SOLVR</name>
<dbReference type="EMBL" id="CP133612">
    <property type="protein sequence ID" value="WMV08896.1"/>
    <property type="molecule type" value="Genomic_DNA"/>
</dbReference>
<dbReference type="AlphaFoldDB" id="A0AAF0PQL5"/>
<evidence type="ECO:0000313" key="2">
    <source>
        <dbReference type="Proteomes" id="UP001234989"/>
    </source>
</evidence>
<protein>
    <submittedName>
        <fullName evidence="1">Uncharacterized protein</fullName>
    </submittedName>
</protein>